<dbReference type="PANTHER" id="PTHR14289:SF16">
    <property type="entry name" value="POLYMERASE DELTA-INTERACTING PROTEIN 2"/>
    <property type="match status" value="1"/>
</dbReference>
<dbReference type="InterPro" id="IPR023065">
    <property type="entry name" value="Uncharacterised_ApaG"/>
</dbReference>
<dbReference type="HAMAP" id="MF_00791">
    <property type="entry name" value="ApaG"/>
    <property type="match status" value="1"/>
</dbReference>
<dbReference type="RefSeq" id="WP_382434722.1">
    <property type="nucleotide sequence ID" value="NZ_JBHSHJ010000016.1"/>
</dbReference>
<dbReference type="SUPFAM" id="SSF110069">
    <property type="entry name" value="ApaG-like"/>
    <property type="match status" value="1"/>
</dbReference>
<sequence>MPKYQFQVEITPEYLPQQSSPEAGVFSFSYTITIHNTGDVAAQLVSRHWHISDALGHTQEVKGLGVVGEQPLLRPGEAFQYSSGCQLRTPSGTMHGSYHCVAEDGEAFACEIPLFVLEATSPGCAGQPLNARVLH</sequence>
<dbReference type="EMBL" id="JBHSHJ010000016">
    <property type="protein sequence ID" value="MFC4790342.1"/>
    <property type="molecule type" value="Genomic_DNA"/>
</dbReference>
<dbReference type="Pfam" id="PF04379">
    <property type="entry name" value="DUF525"/>
    <property type="match status" value="1"/>
</dbReference>
<dbReference type="PROSITE" id="PS51087">
    <property type="entry name" value="APAG"/>
    <property type="match status" value="1"/>
</dbReference>
<evidence type="ECO:0000256" key="2">
    <source>
        <dbReference type="HAMAP-Rule" id="MF_00791"/>
    </source>
</evidence>
<dbReference type="InterPro" id="IPR036767">
    <property type="entry name" value="ApaG_sf"/>
</dbReference>
<evidence type="ECO:0000256" key="1">
    <source>
        <dbReference type="ARBA" id="ARBA00017693"/>
    </source>
</evidence>
<dbReference type="NCBIfam" id="NF003967">
    <property type="entry name" value="PRK05461.1"/>
    <property type="match status" value="1"/>
</dbReference>
<protein>
    <recommendedName>
        <fullName evidence="1 2">Protein ApaG</fullName>
    </recommendedName>
</protein>
<feature type="domain" description="ApaG" evidence="3">
    <location>
        <begin position="1"/>
        <end position="124"/>
    </location>
</feature>
<organism evidence="4 5">
    <name type="scientific">Giesbergeria sinuosa</name>
    <dbReference type="NCBI Taxonomy" id="80883"/>
    <lineage>
        <taxon>Bacteria</taxon>
        <taxon>Pseudomonadati</taxon>
        <taxon>Pseudomonadota</taxon>
        <taxon>Betaproteobacteria</taxon>
        <taxon>Burkholderiales</taxon>
        <taxon>Comamonadaceae</taxon>
        <taxon>Giesbergeria</taxon>
    </lineage>
</organism>
<gene>
    <name evidence="2 4" type="primary">apaG</name>
    <name evidence="4" type="ORF">ACFO6X_15270</name>
</gene>
<dbReference type="Proteomes" id="UP001596001">
    <property type="component" value="Unassembled WGS sequence"/>
</dbReference>
<evidence type="ECO:0000313" key="5">
    <source>
        <dbReference type="Proteomes" id="UP001596001"/>
    </source>
</evidence>
<reference evidence="5" key="1">
    <citation type="journal article" date="2019" name="Int. J. Syst. Evol. Microbiol.">
        <title>The Global Catalogue of Microorganisms (GCM) 10K type strain sequencing project: providing services to taxonomists for standard genome sequencing and annotation.</title>
        <authorList>
            <consortium name="The Broad Institute Genomics Platform"/>
            <consortium name="The Broad Institute Genome Sequencing Center for Infectious Disease"/>
            <person name="Wu L."/>
            <person name="Ma J."/>
        </authorList>
    </citation>
    <scope>NUCLEOTIDE SEQUENCE [LARGE SCALE GENOMIC DNA]</scope>
    <source>
        <strain evidence="5">CCUG 49452</strain>
    </source>
</reference>
<dbReference type="InterPro" id="IPR007474">
    <property type="entry name" value="ApaG_domain"/>
</dbReference>
<name>A0ABV9QI35_9BURK</name>
<comment type="caution">
    <text evidence="4">The sequence shown here is derived from an EMBL/GenBank/DDBJ whole genome shotgun (WGS) entry which is preliminary data.</text>
</comment>
<keyword evidence="5" id="KW-1185">Reference proteome</keyword>
<accession>A0ABV9QI35</accession>
<proteinExistence type="inferred from homology"/>
<dbReference type="Gene3D" id="2.60.40.1470">
    <property type="entry name" value="ApaG domain"/>
    <property type="match status" value="1"/>
</dbReference>
<evidence type="ECO:0000313" key="4">
    <source>
        <dbReference type="EMBL" id="MFC4790342.1"/>
    </source>
</evidence>
<evidence type="ECO:0000259" key="3">
    <source>
        <dbReference type="PROSITE" id="PS51087"/>
    </source>
</evidence>
<dbReference type="PANTHER" id="PTHR14289">
    <property type="entry name" value="F-BOX ONLY PROTEIN 3"/>
    <property type="match status" value="1"/>
</dbReference>